<evidence type="ECO:0000256" key="1">
    <source>
        <dbReference type="SAM" id="MobiDB-lite"/>
    </source>
</evidence>
<evidence type="ECO:0000313" key="3">
    <source>
        <dbReference type="Proteomes" id="UP000680706"/>
    </source>
</evidence>
<reference evidence="2 3" key="1">
    <citation type="journal article" date="2021" name="Angew. Chem. Int. Ed. Engl.">
        <title>A novel family of nonribosomal peptides modulate collective behavior in Pseudovibrio bacteria isolated from marine sponges.</title>
        <authorList>
            <person name="Ioca L.P."/>
            <person name="Dai Y."/>
            <person name="Kunakom S."/>
            <person name="Diaz-Espinosa J."/>
            <person name="Krunic A."/>
            <person name="Crnkovic C.M."/>
            <person name="Orjala J."/>
            <person name="Sanchez L.M."/>
            <person name="Ferreira A.G."/>
            <person name="Berlinck R.G.S."/>
            <person name="Eustaquio A.S."/>
        </authorList>
    </citation>
    <scope>NUCLEOTIDE SEQUENCE [LARGE SCALE GENOMIC DNA]</scope>
    <source>
        <strain evidence="2 3">Ab134</strain>
    </source>
</reference>
<keyword evidence="3" id="KW-1185">Reference proteome</keyword>
<feature type="compositionally biased region" description="Low complexity" evidence="1">
    <location>
        <begin position="173"/>
        <end position="182"/>
    </location>
</feature>
<dbReference type="Proteomes" id="UP000680706">
    <property type="component" value="Chromosome"/>
</dbReference>
<gene>
    <name evidence="2" type="ORF">KGB56_09820</name>
</gene>
<dbReference type="RefSeq" id="WP_075697378.1">
    <property type="nucleotide sequence ID" value="NZ_CP074126.1"/>
</dbReference>
<proteinExistence type="predicted"/>
<name>A0ABX8ARJ2_9HYPH</name>
<accession>A0ABX8ARJ2</accession>
<organism evidence="2 3">
    <name type="scientific">Pseudovibrio brasiliensis</name>
    <dbReference type="NCBI Taxonomy" id="1898042"/>
    <lineage>
        <taxon>Bacteria</taxon>
        <taxon>Pseudomonadati</taxon>
        <taxon>Pseudomonadota</taxon>
        <taxon>Alphaproteobacteria</taxon>
        <taxon>Hyphomicrobiales</taxon>
        <taxon>Stappiaceae</taxon>
        <taxon>Pseudovibrio</taxon>
    </lineage>
</organism>
<evidence type="ECO:0000313" key="2">
    <source>
        <dbReference type="EMBL" id="QUS57653.1"/>
    </source>
</evidence>
<protein>
    <submittedName>
        <fullName evidence="2">Uncharacterized protein</fullName>
    </submittedName>
</protein>
<feature type="compositionally biased region" description="Acidic residues" evidence="1">
    <location>
        <begin position="158"/>
        <end position="172"/>
    </location>
</feature>
<sequence length="391" mass="42285">MDAKELQQLKAGIQKARKQEVNFAYSPNKNPKEDDALIIHPRKKPKMLLVAVKKQTQNPKSMCGVVTIKSKEMTIECIGKPPTQGLIKMMRKFLISQKLNFKIHVKDEDGNVVHSDHAEEEGAETPDHLLDTFSHETDEVQDTGSDEAFTDEELAASGENLEDTEDDEDTSAEDAAAAAAEDAAQEEILRDKLTAILAALSHKVEKALGIDDEYDTNLKQQLAAVQASVKALDDPGTQAGVKAVLALLAQAPKAPKVDQQEVFAAIKAFTVQRANVEAEIGSLLSKLGAHDDPRMRLIKAKGPSQALTGAASVLQGNLDSVIGNLKEWGAADPKQKDAIAKKLSASIATLNNHMNSDKLIDLLEKNPLGVSVSIKKPIEAALKDIEQKMSV</sequence>
<feature type="region of interest" description="Disordered" evidence="1">
    <location>
        <begin position="158"/>
        <end position="182"/>
    </location>
</feature>
<dbReference type="EMBL" id="CP074126">
    <property type="protein sequence ID" value="QUS57653.1"/>
    <property type="molecule type" value="Genomic_DNA"/>
</dbReference>